<evidence type="ECO:0000313" key="13">
    <source>
        <dbReference type="Proteomes" id="UP000014227"/>
    </source>
</evidence>
<reference evidence="13" key="1">
    <citation type="submission" date="2013-03" db="EMBL/GenBank/DDBJ databases">
        <title>Genome sequence of Chthonomonas calidirosea, the first sequenced genome from the Armatimonadetes phylum (formally candidate division OP10).</title>
        <authorList>
            <person name="Lee K.C.Y."/>
            <person name="Morgan X.C."/>
            <person name="Dunfield P.F."/>
            <person name="Tamas I."/>
            <person name="Houghton K.M."/>
            <person name="Vyssotski M."/>
            <person name="Ryan J.L.J."/>
            <person name="Lagutin K."/>
            <person name="McDonald I.R."/>
            <person name="Stott M.B."/>
        </authorList>
    </citation>
    <scope>NUCLEOTIDE SEQUENCE [LARGE SCALE GENOMIC DNA]</scope>
    <source>
        <strain evidence="13">DSM 23976 / ICMP 18418 / T49</strain>
    </source>
</reference>
<evidence type="ECO:0000259" key="8">
    <source>
        <dbReference type="Pfam" id="PF02878"/>
    </source>
</evidence>
<dbReference type="InterPro" id="IPR005845">
    <property type="entry name" value="A-D-PHexomutase_a/b/a-II"/>
</dbReference>
<keyword evidence="13" id="KW-1185">Reference proteome</keyword>
<dbReference type="eggNOG" id="COG1109">
    <property type="taxonomic scope" value="Bacteria"/>
</dbReference>
<dbReference type="PANTHER" id="PTHR22572">
    <property type="entry name" value="SUGAR-1-PHOSPHATE GUANYL TRANSFERASE"/>
    <property type="match status" value="1"/>
</dbReference>
<dbReference type="SUPFAM" id="SSF55957">
    <property type="entry name" value="Phosphoglucomutase, C-terminal domain"/>
    <property type="match status" value="1"/>
</dbReference>
<gene>
    <name evidence="12" type="ORF">CCALI_01963</name>
</gene>
<dbReference type="GO" id="GO:0005975">
    <property type="term" value="P:carbohydrate metabolic process"/>
    <property type="evidence" value="ECO:0007669"/>
    <property type="project" value="InterPro"/>
</dbReference>
<dbReference type="AlphaFoldDB" id="S0EVF9"/>
<dbReference type="InterPro" id="IPR005835">
    <property type="entry name" value="NTP_transferase_dom"/>
</dbReference>
<dbReference type="InterPro" id="IPR005844">
    <property type="entry name" value="A-D-PHexomutase_a/b/a-I"/>
</dbReference>
<dbReference type="HOGENOM" id="CLU_017652_1_0_0"/>
<dbReference type="Pfam" id="PF00483">
    <property type="entry name" value="NTP_transferase"/>
    <property type="match status" value="1"/>
</dbReference>
<protein>
    <submittedName>
        <fullName evidence="12">Nucleoside-diphosphate-sugar pyrophosphorylase involved in lipopolysaccharide biosynthesis/translation initiation factor 2B, gamma/epsilon subunits (EIF-2Bgamma/eIF-2Bepsilon)</fullName>
        <ecNumber evidence="12">5.4.2.8</ecNumber>
    </submittedName>
</protein>
<comment type="subcellular location">
    <subcellularLocation>
        <location evidence="1">Cytoplasm</location>
        <location evidence="1">Cytosol</location>
    </subcellularLocation>
</comment>
<evidence type="ECO:0000256" key="1">
    <source>
        <dbReference type="ARBA" id="ARBA00004514"/>
    </source>
</evidence>
<dbReference type="SUPFAM" id="SSF51161">
    <property type="entry name" value="Trimeric LpxA-like enzymes"/>
    <property type="match status" value="1"/>
</dbReference>
<dbReference type="RefSeq" id="WP_016483295.1">
    <property type="nucleotide sequence ID" value="NC_021487.1"/>
</dbReference>
<dbReference type="InterPro" id="IPR050486">
    <property type="entry name" value="Mannose-1P_guanyltransferase"/>
</dbReference>
<evidence type="ECO:0000259" key="11">
    <source>
        <dbReference type="Pfam" id="PF25084"/>
    </source>
</evidence>
<evidence type="ECO:0000259" key="7">
    <source>
        <dbReference type="Pfam" id="PF00483"/>
    </source>
</evidence>
<feature type="domain" description="Alpha-D-phosphohexomutase alpha/beta/alpha" evidence="8">
    <location>
        <begin position="388"/>
        <end position="518"/>
    </location>
</feature>
<organism evidence="12 13">
    <name type="scientific">Chthonomonas calidirosea (strain DSM 23976 / ICMP 18418 / T49)</name>
    <dbReference type="NCBI Taxonomy" id="1303518"/>
    <lineage>
        <taxon>Bacteria</taxon>
        <taxon>Bacillati</taxon>
        <taxon>Armatimonadota</taxon>
        <taxon>Chthonomonadia</taxon>
        <taxon>Chthonomonadales</taxon>
        <taxon>Chthonomonadaceae</taxon>
        <taxon>Chthonomonas</taxon>
    </lineage>
</organism>
<keyword evidence="12" id="KW-0413">Isomerase</keyword>
<dbReference type="GO" id="GO:0004615">
    <property type="term" value="F:phosphomannomutase activity"/>
    <property type="evidence" value="ECO:0007669"/>
    <property type="project" value="UniProtKB-EC"/>
</dbReference>
<feature type="domain" description="Alpha-D-phosphohexomutase alpha/beta/alpha" evidence="9">
    <location>
        <begin position="536"/>
        <end position="637"/>
    </location>
</feature>
<dbReference type="PATRIC" id="fig|1303518.3.peg.2019"/>
<feature type="domain" description="EIF2B subunit epsilon/gamma LbH" evidence="11">
    <location>
        <begin position="254"/>
        <end position="356"/>
    </location>
</feature>
<keyword evidence="3" id="KW-0963">Cytoplasm</keyword>
<sequence length="847" mass="94271">MKAVIMAGGEGTRLRPLTSQRPKPLVPVLNMPIMEHIVLLLKEHGITDIVVTLHYLADEIEGYFGDGSEWGVNLIYSVEETPLGTAGSVKQAESYLKDDTFLIISGDALTDINLDRVIEYHRKRKSLATLVLSHVPNPLEFGVVITDDEGRIRRFLEKPSWGEVFSDTVNTGMYILEPSIFSYMEPGQNYDWSHDIFPKLLKEKKPLYGYIMENDYWCDVGNLQQYREAQYTVLDGNTRVRIGTRSVLSHTNGVWVGDGCEIDPSAQILPPVVIGRNCKIKGEAIVGPYSVIGDNCIIEEQAKVHRSILWDNVYVGVGSQINASTVCSHTTIESDCNIQEGAVIGARCRIENGTTIRTQIKLWPDKIIEAGSIVTMSLIWGQKWAGSLFRKQGVMGIANIELTPDFACKLGASFGGYLKRGATVVTSRDSGPVARMMKRALISGLLSVGVNVLDMRSMPLPIARHSILGSQAGGGVHVRIAPDDPKMILFEFFDEQGIYVAQSAERKIETIFYREDFRRVDAEQVGILEFAGRGIEQYAEAFYHRLNTEAIRDLHLKVVADFAFSRLASIYPSMLGRMGVDLIALNAYPDVQKTPKTPEARAALLPGLARIVQTLQADMGVLFEADGERMTLVSEEGQVIGGNELLALMIALVARTHPHARIAVPITAPSILEPIVALHDGTIVRSRTNSRDLMEFCVARPNKEGRVDFAGDDRGGFIFSEFQPTFDAMYAFGKLMEMLATTGLRLSELVRELPPAHLTRTMIRCPWDAKGRIMRVLTREADSLMTANKQHVEMVDGIKFFERDGWVLVLPDASEPYFHIYAESSSHEHAHELLCKYAKKIELLLQD</sequence>
<dbReference type="InterPro" id="IPR056764">
    <property type="entry name" value="LbH_EIF2B3/5"/>
</dbReference>
<dbReference type="Gene3D" id="2.160.10.10">
    <property type="entry name" value="Hexapeptide repeat proteins"/>
    <property type="match status" value="2"/>
</dbReference>
<dbReference type="InterPro" id="IPR029044">
    <property type="entry name" value="Nucleotide-diphossugar_trans"/>
</dbReference>
<dbReference type="InterPro" id="IPR016055">
    <property type="entry name" value="A-D-PHexomutase_a/b/a-I/II/III"/>
</dbReference>
<dbReference type="eggNOG" id="COG1208">
    <property type="taxonomic scope" value="Bacteria"/>
</dbReference>
<feature type="domain" description="Nucleotidyl transferase" evidence="7">
    <location>
        <begin position="2"/>
        <end position="234"/>
    </location>
</feature>
<evidence type="ECO:0000259" key="9">
    <source>
        <dbReference type="Pfam" id="PF02879"/>
    </source>
</evidence>
<dbReference type="GO" id="GO:0003743">
    <property type="term" value="F:translation initiation factor activity"/>
    <property type="evidence" value="ECO:0007669"/>
    <property type="project" value="UniProtKB-KW"/>
</dbReference>
<evidence type="ECO:0000256" key="5">
    <source>
        <dbReference type="ARBA" id="ARBA00022553"/>
    </source>
</evidence>
<dbReference type="Proteomes" id="UP000014227">
    <property type="component" value="Chromosome I"/>
</dbReference>
<keyword evidence="5" id="KW-0597">Phosphoprotein</keyword>
<keyword evidence="6" id="KW-0648">Protein biosynthesis</keyword>
<dbReference type="Pfam" id="PF02878">
    <property type="entry name" value="PGM_PMM_I"/>
    <property type="match status" value="1"/>
</dbReference>
<dbReference type="KEGG" id="ccz:CCALI_01963"/>
<dbReference type="InterPro" id="IPR036900">
    <property type="entry name" value="A-D-PHexomutase_C_sf"/>
</dbReference>
<dbReference type="CDD" id="cd03356">
    <property type="entry name" value="LbH_G1P_AT_C_like"/>
    <property type="match status" value="1"/>
</dbReference>
<evidence type="ECO:0000313" key="12">
    <source>
        <dbReference type="EMBL" id="CCW35770.1"/>
    </source>
</evidence>
<dbReference type="Pfam" id="PF02880">
    <property type="entry name" value="PGM_PMM_III"/>
    <property type="match status" value="1"/>
</dbReference>
<dbReference type="InterPro" id="IPR005846">
    <property type="entry name" value="A-D-PHexomutase_a/b/a-III"/>
</dbReference>
<evidence type="ECO:0000256" key="3">
    <source>
        <dbReference type="ARBA" id="ARBA00022490"/>
    </source>
</evidence>
<evidence type="ECO:0000259" key="10">
    <source>
        <dbReference type="Pfam" id="PF02880"/>
    </source>
</evidence>
<name>S0EVF9_CHTCT</name>
<dbReference type="Pfam" id="PF25084">
    <property type="entry name" value="LbH_EIF2B"/>
    <property type="match status" value="1"/>
</dbReference>
<dbReference type="InterPro" id="IPR011004">
    <property type="entry name" value="Trimer_LpxA-like_sf"/>
</dbReference>
<dbReference type="Gene3D" id="3.30.310.50">
    <property type="entry name" value="Alpha-D-phosphohexomutase, C-terminal domain"/>
    <property type="match status" value="1"/>
</dbReference>
<dbReference type="OrthoDB" id="9801899at2"/>
<evidence type="ECO:0000256" key="4">
    <source>
        <dbReference type="ARBA" id="ARBA00022540"/>
    </source>
</evidence>
<dbReference type="CDD" id="cd05805">
    <property type="entry name" value="MPG1_transferase"/>
    <property type="match status" value="1"/>
</dbReference>
<dbReference type="Gene3D" id="3.40.120.10">
    <property type="entry name" value="Alpha-D-Glucose-1,6-Bisphosphate, subunit A, domain 3"/>
    <property type="match status" value="3"/>
</dbReference>
<comment type="similarity">
    <text evidence="2">Belongs to the phosphohexose mutase family.</text>
</comment>
<dbReference type="EC" id="5.4.2.8" evidence="12"/>
<accession>S0EVF9</accession>
<feature type="domain" description="Alpha-D-phosphohexomutase alpha/beta/alpha" evidence="10">
    <location>
        <begin position="642"/>
        <end position="755"/>
    </location>
</feature>
<dbReference type="SUPFAM" id="SSF53738">
    <property type="entry name" value="Phosphoglucomutase, first 3 domains"/>
    <property type="match status" value="3"/>
</dbReference>
<dbReference type="EMBL" id="HF951689">
    <property type="protein sequence ID" value="CCW35770.1"/>
    <property type="molecule type" value="Genomic_DNA"/>
</dbReference>
<dbReference type="CDD" id="cd04181">
    <property type="entry name" value="NTP_transferase"/>
    <property type="match status" value="1"/>
</dbReference>
<proteinExistence type="inferred from homology"/>
<dbReference type="Gene3D" id="3.90.550.10">
    <property type="entry name" value="Spore Coat Polysaccharide Biosynthesis Protein SpsA, Chain A"/>
    <property type="match status" value="1"/>
</dbReference>
<dbReference type="Pfam" id="PF02879">
    <property type="entry name" value="PGM_PMM_II"/>
    <property type="match status" value="1"/>
</dbReference>
<keyword evidence="4 12" id="KW-0396">Initiation factor</keyword>
<dbReference type="InParanoid" id="S0EVF9"/>
<dbReference type="SUPFAM" id="SSF53448">
    <property type="entry name" value="Nucleotide-diphospho-sugar transferases"/>
    <property type="match status" value="1"/>
</dbReference>
<evidence type="ECO:0000256" key="2">
    <source>
        <dbReference type="ARBA" id="ARBA00010231"/>
    </source>
</evidence>
<dbReference type="STRING" id="454171.CP488_02129"/>
<evidence type="ECO:0000256" key="6">
    <source>
        <dbReference type="ARBA" id="ARBA00022917"/>
    </source>
</evidence>